<geneLocation type="plastid" evidence="1"/>
<proteinExistence type="predicted"/>
<gene>
    <name evidence="1" type="primary">ORF226</name>
    <name evidence="1" type="ORF">Lo_spn1Pt0115</name>
</gene>
<organism evidence="1">
    <name type="scientific">Lobelia fenshamii</name>
    <dbReference type="NCBI Taxonomy" id="2010899"/>
    <lineage>
        <taxon>Eukaryota</taxon>
        <taxon>Viridiplantae</taxon>
        <taxon>Streptophyta</taxon>
        <taxon>Embryophyta</taxon>
        <taxon>Tracheophyta</taxon>
        <taxon>Spermatophyta</taxon>
        <taxon>Magnoliopsida</taxon>
        <taxon>eudicotyledons</taxon>
        <taxon>Gunneridae</taxon>
        <taxon>Pentapetalae</taxon>
        <taxon>asterids</taxon>
        <taxon>campanulids</taxon>
        <taxon>Asterales</taxon>
        <taxon>Campanulaceae</taxon>
        <taxon>Lobelia</taxon>
    </lineage>
</organism>
<keyword evidence="1" id="KW-0934">Plastid</keyword>
<reference evidence="1" key="1">
    <citation type="journal article" date="2017" name="Am. J. Bot.">
        <title>The East Asian origin of the giant lobelias.</title>
        <authorList>
            <person name="Knox E.B."/>
            <person name="Li C."/>
        </authorList>
    </citation>
    <scope>NUCLEOTIDE SEQUENCE</scope>
</reference>
<protein>
    <submittedName>
        <fullName evidence="1">Uncharacterized protein</fullName>
    </submittedName>
</protein>
<name>A0A1Z2R300_9ASTR</name>
<dbReference type="AlphaFoldDB" id="A0A1Z2R300"/>
<dbReference type="EMBL" id="MF061211">
    <property type="protein sequence ID" value="ASA38092.1"/>
    <property type="molecule type" value="Genomic_DNA"/>
</dbReference>
<sequence length="226" mass="25801">MPKINCNCNWQWNWRDLSEYETPCDGASPCTLGSMKKKSVECKRDCRDSSEYETPCDGGPTCKNRKPVDDMKTPEFGPCGCVDCHPVSKLGNRINGKKFPGFENGSILPHRTKTRRKCRSVPKEHQPALTCPHRQKCLGYKHSCNTGHYATESKDTCTMFWEAFYAGNEAGERMINDTIHTVTTNRSSLERLKIRIQTLLTETATEPRTELNSWHLGFWHGALRRL</sequence>
<evidence type="ECO:0000313" key="1">
    <source>
        <dbReference type="EMBL" id="ASA38092.1"/>
    </source>
</evidence>
<accession>A0A1Z2R300</accession>